<name>W4KGX5_HETIT</name>
<dbReference type="AlphaFoldDB" id="W4KGX5"/>
<accession>W4KGX5</accession>
<dbReference type="InParanoid" id="W4KGX5"/>
<keyword evidence="2" id="KW-1185">Reference proteome</keyword>
<dbReference type="Proteomes" id="UP000030671">
    <property type="component" value="Unassembled WGS sequence"/>
</dbReference>
<dbReference type="KEGG" id="hir:HETIRDRAFT_243529"/>
<protein>
    <submittedName>
        <fullName evidence="1">Uncharacterized protein</fullName>
    </submittedName>
</protein>
<evidence type="ECO:0000313" key="1">
    <source>
        <dbReference type="EMBL" id="ETW85102.1"/>
    </source>
</evidence>
<reference evidence="1 2" key="1">
    <citation type="journal article" date="2012" name="New Phytol.">
        <title>Insight into trade-off between wood decay and parasitism from the genome of a fungal forest pathogen.</title>
        <authorList>
            <person name="Olson A."/>
            <person name="Aerts A."/>
            <person name="Asiegbu F."/>
            <person name="Belbahri L."/>
            <person name="Bouzid O."/>
            <person name="Broberg A."/>
            <person name="Canback B."/>
            <person name="Coutinho P.M."/>
            <person name="Cullen D."/>
            <person name="Dalman K."/>
            <person name="Deflorio G."/>
            <person name="van Diepen L.T."/>
            <person name="Dunand C."/>
            <person name="Duplessis S."/>
            <person name="Durling M."/>
            <person name="Gonthier P."/>
            <person name="Grimwood J."/>
            <person name="Fossdal C.G."/>
            <person name="Hansson D."/>
            <person name="Henrissat B."/>
            <person name="Hietala A."/>
            <person name="Himmelstrand K."/>
            <person name="Hoffmeister D."/>
            <person name="Hogberg N."/>
            <person name="James T.Y."/>
            <person name="Karlsson M."/>
            <person name="Kohler A."/>
            <person name="Kues U."/>
            <person name="Lee Y.H."/>
            <person name="Lin Y.C."/>
            <person name="Lind M."/>
            <person name="Lindquist E."/>
            <person name="Lombard V."/>
            <person name="Lucas S."/>
            <person name="Lunden K."/>
            <person name="Morin E."/>
            <person name="Murat C."/>
            <person name="Park J."/>
            <person name="Raffaello T."/>
            <person name="Rouze P."/>
            <person name="Salamov A."/>
            <person name="Schmutz J."/>
            <person name="Solheim H."/>
            <person name="Stahlberg J."/>
            <person name="Velez H."/>
            <person name="de Vries R.P."/>
            <person name="Wiebenga A."/>
            <person name="Woodward S."/>
            <person name="Yakovlev I."/>
            <person name="Garbelotto M."/>
            <person name="Martin F."/>
            <person name="Grigoriev I.V."/>
            <person name="Stenlid J."/>
        </authorList>
    </citation>
    <scope>NUCLEOTIDE SEQUENCE [LARGE SCALE GENOMIC DNA]</scope>
    <source>
        <strain evidence="1 2">TC 32-1</strain>
    </source>
</reference>
<sequence length="96" mass="11405">MCHFRRYAAAWKAFPRVNCHSFVRVKNLFLYCGHSQELPEQLVRISSTRMPRAALTGMQIECESTTCKFSRNHPNNCRPPTCKNTCWQYRQFPEQY</sequence>
<feature type="non-terminal residue" evidence="1">
    <location>
        <position position="96"/>
    </location>
</feature>
<dbReference type="OrthoDB" id="2748942at2759"/>
<evidence type="ECO:0000313" key="2">
    <source>
        <dbReference type="Proteomes" id="UP000030671"/>
    </source>
</evidence>
<gene>
    <name evidence="1" type="ORF">HETIRDRAFT_243529</name>
</gene>
<proteinExistence type="predicted"/>
<dbReference type="EMBL" id="KI925455">
    <property type="protein sequence ID" value="ETW85102.1"/>
    <property type="molecule type" value="Genomic_DNA"/>
</dbReference>
<dbReference type="GeneID" id="20668992"/>
<dbReference type="RefSeq" id="XP_009541988.1">
    <property type="nucleotide sequence ID" value="XM_009543693.1"/>
</dbReference>
<organism evidence="1 2">
    <name type="scientific">Heterobasidion irregulare (strain TC 32-1)</name>
    <dbReference type="NCBI Taxonomy" id="747525"/>
    <lineage>
        <taxon>Eukaryota</taxon>
        <taxon>Fungi</taxon>
        <taxon>Dikarya</taxon>
        <taxon>Basidiomycota</taxon>
        <taxon>Agaricomycotina</taxon>
        <taxon>Agaricomycetes</taxon>
        <taxon>Russulales</taxon>
        <taxon>Bondarzewiaceae</taxon>
        <taxon>Heterobasidion</taxon>
        <taxon>Heterobasidion annosum species complex</taxon>
    </lineage>
</organism>
<dbReference type="HOGENOM" id="CLU_2365240_0_0_1"/>